<dbReference type="EMBL" id="HG322949">
    <property type="protein sequence ID" value="CDG84816.1"/>
    <property type="molecule type" value="Genomic_DNA"/>
</dbReference>
<dbReference type="RefSeq" id="WP_144241598.1">
    <property type="nucleotide sequence ID" value="NZ_HG322949.1"/>
</dbReference>
<keyword evidence="2" id="KW-1185">Reference proteome</keyword>
<reference evidence="1 2" key="1">
    <citation type="journal article" date="2015" name="Genome Announc.">
        <title>Genome Sequence of Mushroom Soft-Rot Pathogen Janthinobacterium agaricidamnosum.</title>
        <authorList>
            <person name="Graupner K."/>
            <person name="Lackner G."/>
            <person name="Hertweck C."/>
        </authorList>
    </citation>
    <scope>NUCLEOTIDE SEQUENCE [LARGE SCALE GENOMIC DNA]</scope>
    <source>
        <strain evidence="2">NBRC 102515 / DSM 9628</strain>
    </source>
</reference>
<sequence>MTAFLADVYPLVKNDPANFSHFFDQGQEAPILREFILSRECPIPGFPPACIANLFFGFFFDGPNNNLKRDVPLHAHSNVARLYRAFPGGKDAHGSDAWPELETTYHKSFFRTYVPGVGTRFDEAGDSGGD</sequence>
<dbReference type="HOGENOM" id="CLU_1935204_0_0_4"/>
<dbReference type="KEGG" id="jag:GJA_4206"/>
<protein>
    <submittedName>
        <fullName evidence="1">Uncharacterized protein</fullName>
    </submittedName>
</protein>
<evidence type="ECO:0000313" key="1">
    <source>
        <dbReference type="EMBL" id="CDG84816.1"/>
    </source>
</evidence>
<name>W0VAA1_9BURK</name>
<accession>W0VAA1</accession>
<dbReference type="PATRIC" id="fig|1349767.4.peg.781"/>
<dbReference type="Proteomes" id="UP000027604">
    <property type="component" value="Chromosome I"/>
</dbReference>
<dbReference type="STRING" id="1349767.GJA_4206"/>
<proteinExistence type="predicted"/>
<dbReference type="eggNOG" id="COG3673">
    <property type="taxonomic scope" value="Bacteria"/>
</dbReference>
<dbReference type="AlphaFoldDB" id="W0VAA1"/>
<organism evidence="1 2">
    <name type="scientific">Janthinobacterium agaricidamnosum NBRC 102515 = DSM 9628</name>
    <dbReference type="NCBI Taxonomy" id="1349767"/>
    <lineage>
        <taxon>Bacteria</taxon>
        <taxon>Pseudomonadati</taxon>
        <taxon>Pseudomonadota</taxon>
        <taxon>Betaproteobacteria</taxon>
        <taxon>Burkholderiales</taxon>
        <taxon>Oxalobacteraceae</taxon>
        <taxon>Janthinobacterium</taxon>
    </lineage>
</organism>
<gene>
    <name evidence="1" type="ORF">GJA_4206</name>
</gene>
<evidence type="ECO:0000313" key="2">
    <source>
        <dbReference type="Proteomes" id="UP000027604"/>
    </source>
</evidence>